<dbReference type="Proteomes" id="UP001066276">
    <property type="component" value="Chromosome 9"/>
</dbReference>
<name>A0AAV7N1J9_PLEWA</name>
<sequence length="146" mass="16292">MQRYRITRTFTEMSQRAERPVETRYSSVRDLPAAVFLHRQSGNAAARDKSTGMTRKSAGSQSRVLSSLERTRHTYNYGSRLSEDLLRIRYSSVPDLPATVFLHRQSGNAAARDKSTGMTRKSAGSQSRDLSSLESEDGLVKAVALH</sequence>
<gene>
    <name evidence="2" type="ORF">NDU88_007255</name>
</gene>
<feature type="compositionally biased region" description="Polar residues" evidence="1">
    <location>
        <begin position="116"/>
        <end position="133"/>
    </location>
</feature>
<dbReference type="AlphaFoldDB" id="A0AAV7N1J9"/>
<accession>A0AAV7N1J9</accession>
<feature type="region of interest" description="Disordered" evidence="1">
    <location>
        <begin position="39"/>
        <end position="66"/>
    </location>
</feature>
<dbReference type="EMBL" id="JANPWB010000013">
    <property type="protein sequence ID" value="KAJ1109898.1"/>
    <property type="molecule type" value="Genomic_DNA"/>
</dbReference>
<comment type="caution">
    <text evidence="2">The sequence shown here is derived from an EMBL/GenBank/DDBJ whole genome shotgun (WGS) entry which is preliminary data.</text>
</comment>
<protein>
    <submittedName>
        <fullName evidence="2">Uncharacterized protein</fullName>
    </submittedName>
</protein>
<proteinExistence type="predicted"/>
<evidence type="ECO:0000313" key="2">
    <source>
        <dbReference type="EMBL" id="KAJ1109898.1"/>
    </source>
</evidence>
<reference evidence="2" key="1">
    <citation type="journal article" date="2022" name="bioRxiv">
        <title>Sequencing and chromosome-scale assembly of the giantPleurodeles waltlgenome.</title>
        <authorList>
            <person name="Brown T."/>
            <person name="Elewa A."/>
            <person name="Iarovenko S."/>
            <person name="Subramanian E."/>
            <person name="Araus A.J."/>
            <person name="Petzold A."/>
            <person name="Susuki M."/>
            <person name="Suzuki K.-i.T."/>
            <person name="Hayashi T."/>
            <person name="Toyoda A."/>
            <person name="Oliveira C."/>
            <person name="Osipova E."/>
            <person name="Leigh N.D."/>
            <person name="Simon A."/>
            <person name="Yun M.H."/>
        </authorList>
    </citation>
    <scope>NUCLEOTIDE SEQUENCE</scope>
    <source>
        <strain evidence="2">20211129_DDA</strain>
        <tissue evidence="2">Liver</tissue>
    </source>
</reference>
<feature type="compositionally biased region" description="Polar residues" evidence="1">
    <location>
        <begin position="51"/>
        <end position="65"/>
    </location>
</feature>
<evidence type="ECO:0000256" key="1">
    <source>
        <dbReference type="SAM" id="MobiDB-lite"/>
    </source>
</evidence>
<keyword evidence="3" id="KW-1185">Reference proteome</keyword>
<feature type="region of interest" description="Disordered" evidence="1">
    <location>
        <begin position="107"/>
        <end position="133"/>
    </location>
</feature>
<evidence type="ECO:0000313" key="3">
    <source>
        <dbReference type="Proteomes" id="UP001066276"/>
    </source>
</evidence>
<organism evidence="2 3">
    <name type="scientific">Pleurodeles waltl</name>
    <name type="common">Iberian ribbed newt</name>
    <dbReference type="NCBI Taxonomy" id="8319"/>
    <lineage>
        <taxon>Eukaryota</taxon>
        <taxon>Metazoa</taxon>
        <taxon>Chordata</taxon>
        <taxon>Craniata</taxon>
        <taxon>Vertebrata</taxon>
        <taxon>Euteleostomi</taxon>
        <taxon>Amphibia</taxon>
        <taxon>Batrachia</taxon>
        <taxon>Caudata</taxon>
        <taxon>Salamandroidea</taxon>
        <taxon>Salamandridae</taxon>
        <taxon>Pleurodelinae</taxon>
        <taxon>Pleurodeles</taxon>
    </lineage>
</organism>